<evidence type="ECO:0000313" key="3">
    <source>
        <dbReference type="EMBL" id="KAK9837617.1"/>
    </source>
</evidence>
<proteinExistence type="predicted"/>
<keyword evidence="2" id="KW-0812">Transmembrane</keyword>
<feature type="region of interest" description="Disordered" evidence="1">
    <location>
        <begin position="27"/>
        <end position="71"/>
    </location>
</feature>
<feature type="region of interest" description="Disordered" evidence="1">
    <location>
        <begin position="84"/>
        <end position="103"/>
    </location>
</feature>
<dbReference type="EMBL" id="JALJOS010000006">
    <property type="protein sequence ID" value="KAK9837617.1"/>
    <property type="molecule type" value="Genomic_DNA"/>
</dbReference>
<evidence type="ECO:0000313" key="4">
    <source>
        <dbReference type="Proteomes" id="UP001438707"/>
    </source>
</evidence>
<keyword evidence="4" id="KW-1185">Reference proteome</keyword>
<protein>
    <submittedName>
        <fullName evidence="3">Uncharacterized protein</fullName>
    </submittedName>
</protein>
<name>A0AAW1RW99_9CHLO</name>
<gene>
    <name evidence="3" type="ORF">WJX74_001536</name>
</gene>
<evidence type="ECO:0000256" key="2">
    <source>
        <dbReference type="SAM" id="Phobius"/>
    </source>
</evidence>
<evidence type="ECO:0000256" key="1">
    <source>
        <dbReference type="SAM" id="MobiDB-lite"/>
    </source>
</evidence>
<feature type="transmembrane region" description="Helical" evidence="2">
    <location>
        <begin position="158"/>
        <end position="177"/>
    </location>
</feature>
<accession>A0AAW1RW99</accession>
<organism evidence="3 4">
    <name type="scientific">Apatococcus lobatus</name>
    <dbReference type="NCBI Taxonomy" id="904363"/>
    <lineage>
        <taxon>Eukaryota</taxon>
        <taxon>Viridiplantae</taxon>
        <taxon>Chlorophyta</taxon>
        <taxon>core chlorophytes</taxon>
        <taxon>Trebouxiophyceae</taxon>
        <taxon>Chlorellales</taxon>
        <taxon>Chlorellaceae</taxon>
        <taxon>Apatococcus</taxon>
    </lineage>
</organism>
<dbReference type="Proteomes" id="UP001438707">
    <property type="component" value="Unassembled WGS sequence"/>
</dbReference>
<feature type="compositionally biased region" description="Low complexity" evidence="1">
    <location>
        <begin position="27"/>
        <end position="39"/>
    </location>
</feature>
<keyword evidence="2" id="KW-0472">Membrane</keyword>
<sequence>MMDMSPRTPQQSSSPFAAMAAFSWPDSLNSMDSLNSSSSPHTQEDARPPVTDSQPAKEGLSGLISPQKRQLRVKLPVSSRRSVSWDASPVNKPSLDRRSSQLPSPDYSCFRVTLVQGDVEGAGWGSPQQPRHGLWEAVQAQLRRAPAVLGWGDRHGPLSLALVVIGLILFSLLLGFFSNPIILSMKNTAGTNSIFGAPPGMEVDDLMAASRQDPDKPDEIWESGKDFSILHLDHIPEDAPQHADLGRYSKHLSGNRQPHLRLCVGGRGGMGVGEAC</sequence>
<keyword evidence="2" id="KW-1133">Transmembrane helix</keyword>
<reference evidence="3 4" key="1">
    <citation type="journal article" date="2024" name="Nat. Commun.">
        <title>Phylogenomics reveals the evolutionary origins of lichenization in chlorophyte algae.</title>
        <authorList>
            <person name="Puginier C."/>
            <person name="Libourel C."/>
            <person name="Otte J."/>
            <person name="Skaloud P."/>
            <person name="Haon M."/>
            <person name="Grisel S."/>
            <person name="Petersen M."/>
            <person name="Berrin J.G."/>
            <person name="Delaux P.M."/>
            <person name="Dal Grande F."/>
            <person name="Keller J."/>
        </authorList>
    </citation>
    <scope>NUCLEOTIDE SEQUENCE [LARGE SCALE GENOMIC DNA]</scope>
    <source>
        <strain evidence="3 4">SAG 2145</strain>
    </source>
</reference>
<dbReference type="AlphaFoldDB" id="A0AAW1RW99"/>
<comment type="caution">
    <text evidence="3">The sequence shown here is derived from an EMBL/GenBank/DDBJ whole genome shotgun (WGS) entry which is preliminary data.</text>
</comment>